<dbReference type="GO" id="GO:0008360">
    <property type="term" value="P:regulation of cell shape"/>
    <property type="evidence" value="ECO:0007669"/>
    <property type="project" value="UniProtKB-UniRule"/>
</dbReference>
<keyword evidence="2 6" id="KW-0963">Cytoplasm</keyword>
<dbReference type="Gene3D" id="3.40.50.1440">
    <property type="entry name" value="Tubulin/FtsZ, GTPase domain"/>
    <property type="match status" value="1"/>
</dbReference>
<feature type="binding site" evidence="6">
    <location>
        <position position="139"/>
    </location>
    <ligand>
        <name>GTP</name>
        <dbReference type="ChEBI" id="CHEBI:37565"/>
    </ligand>
</feature>
<dbReference type="GO" id="GO:0005525">
    <property type="term" value="F:GTP binding"/>
    <property type="evidence" value="ECO:0007669"/>
    <property type="project" value="UniProtKB-UniRule"/>
</dbReference>
<keyword evidence="3 6" id="KW-0547">Nucleotide-binding</keyword>
<dbReference type="STRING" id="1095778.SAMN04489842_4033"/>
<gene>
    <name evidence="6" type="primary">cetZ</name>
    <name evidence="8" type="ORF">SAMN04489842_4033</name>
</gene>
<sequence length="384" mass="40780">MQLEVIGVGGAGCRIADAIVARESEQYRFVGDAFAFDTDVESAATLEAIPEEYRHRFGDTIDEGLNGNLDRGLEVGEEYVDELGRVLDQGRPSTADAFLLTVGLGGATGSGAVPHLIPRLQTVYDKPVYVLATLPAKSELSADDTVGIERPAAAGSSVEVDVGETRPLAEENAVRTLKLLDGLANAVICFDNESWLHTDENLVEARDRLNRDLATRVEALFGAGAAGDGDVAETVIDASDLARILDSTDETVVATLGYGHQNVETDDGGSRFGLGLIPTESSVDTTEAVSAVETTINKALHGKLTLECERANVNRAMVVVGGPPDWLNRKAIADGRRTVQSATGSAEILGGDAPRPDSDHVFTVVLLAGLESVDRLESLWRSRR</sequence>
<dbReference type="Pfam" id="PF21011">
    <property type="entry name" value="CetZ_C"/>
    <property type="match status" value="1"/>
</dbReference>
<dbReference type="GO" id="GO:0032153">
    <property type="term" value="C:cell division site"/>
    <property type="evidence" value="ECO:0007669"/>
    <property type="project" value="TreeGrafter"/>
</dbReference>
<organism evidence="8 9">
    <name type="scientific">Natronobacterium texcoconense</name>
    <dbReference type="NCBI Taxonomy" id="1095778"/>
    <lineage>
        <taxon>Archaea</taxon>
        <taxon>Methanobacteriati</taxon>
        <taxon>Methanobacteriota</taxon>
        <taxon>Stenosarchaea group</taxon>
        <taxon>Halobacteria</taxon>
        <taxon>Halobacteriales</taxon>
        <taxon>Natrialbaceae</taxon>
        <taxon>Natronobacterium</taxon>
    </lineage>
</organism>
<dbReference type="GO" id="GO:0005737">
    <property type="term" value="C:cytoplasm"/>
    <property type="evidence" value="ECO:0007669"/>
    <property type="project" value="UniProtKB-SubCell"/>
</dbReference>
<comment type="caution">
    <text evidence="6">Lacks conserved residue(s) required for the propagation of feature annotation.</text>
</comment>
<accession>A0A1H1J1X2</accession>
<dbReference type="PANTHER" id="PTHR30314:SF10">
    <property type="entry name" value="TUBULIN-LIKE PROTEIN CETZ"/>
    <property type="match status" value="1"/>
</dbReference>
<feature type="binding site" evidence="6">
    <location>
        <position position="192"/>
    </location>
    <ligand>
        <name>GTP</name>
        <dbReference type="ChEBI" id="CHEBI:37565"/>
    </ligand>
</feature>
<dbReference type="InterPro" id="IPR048737">
    <property type="entry name" value="CetZ_C"/>
</dbReference>
<comment type="similarity">
    <text evidence="1 6">Belongs to the CetZ family.</text>
</comment>
<feature type="binding site" evidence="6">
    <location>
        <begin position="107"/>
        <end position="109"/>
    </location>
    <ligand>
        <name>GTP</name>
        <dbReference type="ChEBI" id="CHEBI:37565"/>
    </ligand>
</feature>
<dbReference type="Proteomes" id="UP000198848">
    <property type="component" value="Unassembled WGS sequence"/>
</dbReference>
<keyword evidence="4 6" id="KW-0133">Cell shape</keyword>
<dbReference type="GO" id="GO:0051301">
    <property type="term" value="P:cell division"/>
    <property type="evidence" value="ECO:0007669"/>
    <property type="project" value="UniProtKB-KW"/>
</dbReference>
<dbReference type="InterPro" id="IPR037103">
    <property type="entry name" value="Tubulin/FtsZ-like_C"/>
</dbReference>
<evidence type="ECO:0000256" key="4">
    <source>
        <dbReference type="ARBA" id="ARBA00022960"/>
    </source>
</evidence>
<dbReference type="OrthoDB" id="269955at2157"/>
<evidence type="ECO:0000256" key="2">
    <source>
        <dbReference type="ARBA" id="ARBA00022490"/>
    </source>
</evidence>
<dbReference type="EMBL" id="FNLC01000007">
    <property type="protein sequence ID" value="SDR43975.1"/>
    <property type="molecule type" value="Genomic_DNA"/>
</dbReference>
<dbReference type="GO" id="GO:0003924">
    <property type="term" value="F:GTPase activity"/>
    <property type="evidence" value="ECO:0007669"/>
    <property type="project" value="InterPro"/>
</dbReference>
<evidence type="ECO:0000256" key="3">
    <source>
        <dbReference type="ARBA" id="ARBA00022741"/>
    </source>
</evidence>
<evidence type="ECO:0000256" key="1">
    <source>
        <dbReference type="ARBA" id="ARBA00006877"/>
    </source>
</evidence>
<dbReference type="HAMAP" id="MF_01946">
    <property type="entry name" value="CetZ"/>
    <property type="match status" value="1"/>
</dbReference>
<dbReference type="SMART" id="SM00864">
    <property type="entry name" value="Tubulin"/>
    <property type="match status" value="1"/>
</dbReference>
<dbReference type="InterPro" id="IPR036525">
    <property type="entry name" value="Tubulin/FtsZ_GTPase_sf"/>
</dbReference>
<reference evidence="9" key="1">
    <citation type="submission" date="2016-10" db="EMBL/GenBank/DDBJ databases">
        <authorList>
            <person name="Varghese N."/>
            <person name="Submissions S."/>
        </authorList>
    </citation>
    <scope>NUCLEOTIDE SEQUENCE [LARGE SCALE GENOMIC DNA]</scope>
    <source>
        <strain evidence="9">DSM 24767</strain>
    </source>
</reference>
<keyword evidence="9" id="KW-1185">Reference proteome</keyword>
<dbReference type="InterPro" id="IPR003008">
    <property type="entry name" value="Tubulin_FtsZ_GTPase"/>
</dbReference>
<dbReference type="Pfam" id="PF00091">
    <property type="entry name" value="Tubulin"/>
    <property type="match status" value="1"/>
</dbReference>
<feature type="domain" description="Tubulin/FtsZ GTPase" evidence="7">
    <location>
        <begin position="2"/>
        <end position="229"/>
    </location>
</feature>
<comment type="subcellular location">
    <subcellularLocation>
        <location evidence="6">Cytoplasm</location>
    </subcellularLocation>
</comment>
<name>A0A1H1J1X2_NATTX</name>
<dbReference type="RefSeq" id="WP_090385925.1">
    <property type="nucleotide sequence ID" value="NZ_FNLC01000007.1"/>
</dbReference>
<comment type="function">
    <text evidence="6">Involved in cell shape control.</text>
</comment>
<dbReference type="InterPro" id="IPR045061">
    <property type="entry name" value="FtsZ/CetZ"/>
</dbReference>
<dbReference type="CDD" id="cd02202">
    <property type="entry name" value="CetZ_tubulin-like"/>
    <property type="match status" value="1"/>
</dbReference>
<dbReference type="PANTHER" id="PTHR30314">
    <property type="entry name" value="CELL DIVISION PROTEIN FTSZ-RELATED"/>
    <property type="match status" value="1"/>
</dbReference>
<keyword evidence="8" id="KW-0132">Cell division</keyword>
<protein>
    <recommendedName>
        <fullName evidence="6">Tubulin-like protein CetZ</fullName>
    </recommendedName>
</protein>
<evidence type="ECO:0000259" key="7">
    <source>
        <dbReference type="SMART" id="SM00864"/>
    </source>
</evidence>
<evidence type="ECO:0000256" key="5">
    <source>
        <dbReference type="ARBA" id="ARBA00023134"/>
    </source>
</evidence>
<dbReference type="SUPFAM" id="SSF52490">
    <property type="entry name" value="Tubulin nucleotide-binding domain-like"/>
    <property type="match status" value="1"/>
</dbReference>
<evidence type="ECO:0000256" key="6">
    <source>
        <dbReference type="HAMAP-Rule" id="MF_01946"/>
    </source>
</evidence>
<keyword evidence="8" id="KW-0131">Cell cycle</keyword>
<keyword evidence="5 6" id="KW-0342">GTP-binding</keyword>
<dbReference type="InterPro" id="IPR032907">
    <property type="entry name" value="CetZ"/>
</dbReference>
<dbReference type="Gene3D" id="3.30.1330.20">
    <property type="entry name" value="Tubulin/FtsZ, C-terminal domain"/>
    <property type="match status" value="1"/>
</dbReference>
<proteinExistence type="inferred from homology"/>
<evidence type="ECO:0000313" key="8">
    <source>
        <dbReference type="EMBL" id="SDR43975.1"/>
    </source>
</evidence>
<dbReference type="AlphaFoldDB" id="A0A1H1J1X2"/>
<evidence type="ECO:0000313" key="9">
    <source>
        <dbReference type="Proteomes" id="UP000198848"/>
    </source>
</evidence>
<feature type="binding site" evidence="6">
    <location>
        <position position="210"/>
    </location>
    <ligand>
        <name>GTP</name>
        <dbReference type="ChEBI" id="CHEBI:37565"/>
    </ligand>
</feature>